<dbReference type="GO" id="GO:0043041">
    <property type="term" value="P:amino acid activation for nonribosomal peptide biosynthetic process"/>
    <property type="evidence" value="ECO:0007669"/>
    <property type="project" value="TreeGrafter"/>
</dbReference>
<dbReference type="Gene3D" id="3.30.559.10">
    <property type="entry name" value="Chloramphenicol acetyltransferase-like domain"/>
    <property type="match status" value="1"/>
</dbReference>
<dbReference type="PANTHER" id="PTHR45527:SF10">
    <property type="entry name" value="PYOCHELIN SYNTHASE PCHF"/>
    <property type="match status" value="1"/>
</dbReference>
<dbReference type="InterPro" id="IPR023213">
    <property type="entry name" value="CAT-like_dom_sf"/>
</dbReference>
<dbReference type="Gene3D" id="3.30.300.30">
    <property type="match status" value="1"/>
</dbReference>
<proteinExistence type="predicted"/>
<feature type="domain" description="Condensation" evidence="5">
    <location>
        <begin position="27"/>
        <end position="330"/>
    </location>
</feature>
<evidence type="ECO:0000256" key="1">
    <source>
        <dbReference type="ARBA" id="ARBA00004924"/>
    </source>
</evidence>
<sequence>MQIPLTALQQAYLLGRGEQWPLGGVAMQDFREYRGRLSFATLRQRLAGLVRRHEALRTRIDAVTLTQRITTDVVLNLDEIDLRAMPRDEALGRVDALRRSAGQSGCDLALSPWHIWIIALADATPREEPDFTTVVFTRFDALILDGPAISTLVAQLFSDEKQRRPAPLPAEPSDARTSAARRQEDSRYWREKLPAIPPPPAFPWTRPLASIRTSSWRRESVTLPRSLLGQICASGAAHGLFQNAILSAAILDTLAFWTPDGAIPFGIPVAFPTADGRLSNASTFVVAHVDRRPKHVLQTAHRLQQDIMAALQHLAFSGVDLTRLLLNQHKESPALPVVLTNGLAWPAPPPDCPLRFHAGLTQTPQVAMDIRLLRDQDKNLLLCIDYAEQALARPVVRDMLAAIARRMALLPQQAQRAPCAAQFIDYRHYKHNSDEHQFTGGAFLARLARHLFGAPPAKAAVLCGDRAISYAQLGRSVRAAMTHLHRRGITQGKVVAIALPRSPEHLTIALACALQGIIWVPVDSQSPPPRMAYLLTNCRPDLVVGAAAVGPIAAVPPAALLSPVDQPTPLPTEAALSALSHSRNPAYYLYTSGSTGLPKCVVLSYRATDNTLGQTLDRWDVGSQDVFISVTPLHHDMSLFDLFGSLCAGATLAMPAPHEEKEAIAWNRLIERHRVTLWSSVPAMLEMLLACTRADQLRSLRLIAQGGDYIKPSTLQTLRSRCAASRLFSLGGPTETTIWSIWHEIGAGDVEIIPYGRPLAANQYFICHDGGEHCPANVVGRIYTAGVNLALGYLRDGRLEQHDFVTLLDPAGHRLRAFRSGDQGYYRRDGRIIFASRVDGYVKVRGIRISLAEIESALSKHPSIRDATVVDYPADATGDVTLGAMYSTRQGGALPAAELRAFIGRYLPATHVPSRLLHSPALPLTANGKTDRLRIKQRLIAGQPVDGATLAEEISPDEQRRRCQRILDIYLRAIGAEQDGRFDENSPFLDMGLKPSHLRPIALRLHETFGVRPDPYALVKCGNARHVSQLLQQR</sequence>
<dbReference type="GO" id="GO:0031177">
    <property type="term" value="F:phosphopantetheine binding"/>
    <property type="evidence" value="ECO:0007669"/>
    <property type="project" value="TreeGrafter"/>
</dbReference>
<dbReference type="GO" id="GO:0016874">
    <property type="term" value="F:ligase activity"/>
    <property type="evidence" value="ECO:0007669"/>
    <property type="project" value="UniProtKB-KW"/>
</dbReference>
<dbReference type="Pfam" id="PF00501">
    <property type="entry name" value="AMP-binding"/>
    <property type="match status" value="1"/>
</dbReference>
<dbReference type="InterPro" id="IPR010071">
    <property type="entry name" value="AA_adenyl_dom"/>
</dbReference>
<keyword evidence="8" id="KW-1185">Reference proteome</keyword>
<evidence type="ECO:0000313" key="8">
    <source>
        <dbReference type="Proteomes" id="UP000335415"/>
    </source>
</evidence>
<dbReference type="PROSITE" id="PS00455">
    <property type="entry name" value="AMP_BINDING"/>
    <property type="match status" value="1"/>
</dbReference>
<feature type="domain" description="AMP-dependent synthetase/ligase" evidence="4">
    <location>
        <begin position="455"/>
        <end position="794"/>
    </location>
</feature>
<dbReference type="Pfam" id="PF13193">
    <property type="entry name" value="AMP-binding_C"/>
    <property type="match status" value="1"/>
</dbReference>
<dbReference type="PANTHER" id="PTHR45527">
    <property type="entry name" value="NONRIBOSOMAL PEPTIDE SYNTHETASE"/>
    <property type="match status" value="1"/>
</dbReference>
<accession>A0A5J5G501</accession>
<evidence type="ECO:0000259" key="4">
    <source>
        <dbReference type="Pfam" id="PF00501"/>
    </source>
</evidence>
<reference evidence="7 8" key="1">
    <citation type="submission" date="2019-09" db="EMBL/GenBank/DDBJ databases">
        <authorList>
            <person name="Li Y."/>
        </authorList>
    </citation>
    <scope>NUCLEOTIDE SEQUENCE [LARGE SCALE GENOMIC DNA]</scope>
    <source>
        <strain evidence="7 8">L3-3HA</strain>
    </source>
</reference>
<dbReference type="InterPro" id="IPR020845">
    <property type="entry name" value="AMP-binding_CS"/>
</dbReference>
<dbReference type="OrthoDB" id="9757559at2"/>
<evidence type="ECO:0000256" key="3">
    <source>
        <dbReference type="SAM" id="MobiDB-lite"/>
    </source>
</evidence>
<dbReference type="AlphaFoldDB" id="A0A5J5G501"/>
<dbReference type="SUPFAM" id="SSF56801">
    <property type="entry name" value="Acetyl-CoA synthetase-like"/>
    <property type="match status" value="1"/>
</dbReference>
<dbReference type="GO" id="GO:0005737">
    <property type="term" value="C:cytoplasm"/>
    <property type="evidence" value="ECO:0007669"/>
    <property type="project" value="TreeGrafter"/>
</dbReference>
<dbReference type="NCBIfam" id="TIGR01733">
    <property type="entry name" value="AA-adenyl-dom"/>
    <property type="match status" value="1"/>
</dbReference>
<feature type="domain" description="AMP-binding enzyme C-terminal" evidence="6">
    <location>
        <begin position="853"/>
        <end position="929"/>
    </location>
</feature>
<dbReference type="GO" id="GO:0044550">
    <property type="term" value="P:secondary metabolite biosynthetic process"/>
    <property type="evidence" value="ECO:0007669"/>
    <property type="project" value="TreeGrafter"/>
</dbReference>
<dbReference type="InterPro" id="IPR001242">
    <property type="entry name" value="Condensation_dom"/>
</dbReference>
<comment type="caution">
    <text evidence="7">The sequence shown here is derived from an EMBL/GenBank/DDBJ whole genome shotgun (WGS) entry which is preliminary data.</text>
</comment>
<feature type="region of interest" description="Disordered" evidence="3">
    <location>
        <begin position="163"/>
        <end position="183"/>
    </location>
</feature>
<organism evidence="7 8">
    <name type="scientific">Affinibrenneria salicis</name>
    <dbReference type="NCBI Taxonomy" id="2590031"/>
    <lineage>
        <taxon>Bacteria</taxon>
        <taxon>Pseudomonadati</taxon>
        <taxon>Pseudomonadota</taxon>
        <taxon>Gammaproteobacteria</taxon>
        <taxon>Enterobacterales</taxon>
        <taxon>Pectobacteriaceae</taxon>
        <taxon>Affinibrenneria</taxon>
    </lineage>
</organism>
<evidence type="ECO:0000259" key="6">
    <source>
        <dbReference type="Pfam" id="PF13193"/>
    </source>
</evidence>
<dbReference type="SUPFAM" id="SSF52777">
    <property type="entry name" value="CoA-dependent acyltransferases"/>
    <property type="match status" value="2"/>
</dbReference>
<dbReference type="RefSeq" id="WP_150434563.1">
    <property type="nucleotide sequence ID" value="NZ_VYKJ01000003.1"/>
</dbReference>
<dbReference type="EMBL" id="VYKJ01000003">
    <property type="protein sequence ID" value="KAA9001294.1"/>
    <property type="molecule type" value="Genomic_DNA"/>
</dbReference>
<dbReference type="InterPro" id="IPR025110">
    <property type="entry name" value="AMP-bd_C"/>
</dbReference>
<evidence type="ECO:0000313" key="7">
    <source>
        <dbReference type="EMBL" id="KAA9001294.1"/>
    </source>
</evidence>
<dbReference type="InterPro" id="IPR000873">
    <property type="entry name" value="AMP-dep_synth/lig_dom"/>
</dbReference>
<dbReference type="InterPro" id="IPR045851">
    <property type="entry name" value="AMP-bd_C_sf"/>
</dbReference>
<dbReference type="Gene3D" id="3.30.559.30">
    <property type="entry name" value="Nonribosomal peptide synthetase, condensation domain"/>
    <property type="match status" value="1"/>
</dbReference>
<evidence type="ECO:0000259" key="5">
    <source>
        <dbReference type="Pfam" id="PF00668"/>
    </source>
</evidence>
<dbReference type="Pfam" id="PF00668">
    <property type="entry name" value="Condensation"/>
    <property type="match status" value="1"/>
</dbReference>
<evidence type="ECO:0000256" key="2">
    <source>
        <dbReference type="ARBA" id="ARBA00022598"/>
    </source>
</evidence>
<dbReference type="Gene3D" id="3.40.50.12780">
    <property type="entry name" value="N-terminal domain of ligase-like"/>
    <property type="match status" value="1"/>
</dbReference>
<dbReference type="InterPro" id="IPR042099">
    <property type="entry name" value="ANL_N_sf"/>
</dbReference>
<dbReference type="Proteomes" id="UP000335415">
    <property type="component" value="Unassembled WGS sequence"/>
</dbReference>
<name>A0A5J5G501_9GAMM</name>
<gene>
    <name evidence="7" type="ORF">FJU30_08700</name>
</gene>
<protein>
    <submittedName>
        <fullName evidence="7">Amino acid adenylation domain-containing protein</fullName>
    </submittedName>
</protein>
<keyword evidence="2" id="KW-0436">Ligase</keyword>
<comment type="pathway">
    <text evidence="1">Siderophore biosynthesis.</text>
</comment>